<evidence type="ECO:0000313" key="4">
    <source>
        <dbReference type="Proteomes" id="UP000824139"/>
    </source>
</evidence>
<gene>
    <name evidence="3" type="ORF">IAD41_09480</name>
</gene>
<dbReference type="SUPFAM" id="SSF47413">
    <property type="entry name" value="lambda repressor-like DNA-binding domains"/>
    <property type="match status" value="1"/>
</dbReference>
<dbReference type="PROSITE" id="PS50943">
    <property type="entry name" value="HTH_CROC1"/>
    <property type="match status" value="1"/>
</dbReference>
<reference evidence="3" key="1">
    <citation type="submission" date="2020-10" db="EMBL/GenBank/DDBJ databases">
        <authorList>
            <person name="Gilroy R."/>
        </authorList>
    </citation>
    <scope>NUCLEOTIDE SEQUENCE</scope>
    <source>
        <strain evidence="3">CHK152-2994</strain>
    </source>
</reference>
<dbReference type="EMBL" id="DVJO01000210">
    <property type="protein sequence ID" value="HIS83819.1"/>
    <property type="molecule type" value="Genomic_DNA"/>
</dbReference>
<proteinExistence type="predicted"/>
<evidence type="ECO:0000313" key="3">
    <source>
        <dbReference type="EMBL" id="HIS83819.1"/>
    </source>
</evidence>
<dbReference type="InterPro" id="IPR010982">
    <property type="entry name" value="Lambda_DNA-bd_dom_sf"/>
</dbReference>
<accession>A0A9D1FXA6</accession>
<dbReference type="AlphaFoldDB" id="A0A9D1FXA6"/>
<feature type="domain" description="HTH cro/C1-type" evidence="2">
    <location>
        <begin position="11"/>
        <end position="65"/>
    </location>
</feature>
<keyword evidence="1" id="KW-0238">DNA-binding</keyword>
<sequence>MDPKKILGKKIQTYRKLRQITQEKLAETIGIDTISLSKIETGRNYPTAENLAKIAKVLAVELYELFIDDHAMSNEELLKEIYASIEKISNDNKKLHILYSNVKSLL</sequence>
<dbReference type="Pfam" id="PF01381">
    <property type="entry name" value="HTH_3"/>
    <property type="match status" value="1"/>
</dbReference>
<dbReference type="PANTHER" id="PTHR46558:SF11">
    <property type="entry name" value="HTH-TYPE TRANSCRIPTIONAL REGULATOR XRE"/>
    <property type="match status" value="1"/>
</dbReference>
<dbReference type="Proteomes" id="UP000824139">
    <property type="component" value="Unassembled WGS sequence"/>
</dbReference>
<dbReference type="InterPro" id="IPR001387">
    <property type="entry name" value="Cro/C1-type_HTH"/>
</dbReference>
<evidence type="ECO:0000259" key="2">
    <source>
        <dbReference type="PROSITE" id="PS50943"/>
    </source>
</evidence>
<organism evidence="3 4">
    <name type="scientific">Candidatus Scatenecus faecavium</name>
    <dbReference type="NCBI Taxonomy" id="2840915"/>
    <lineage>
        <taxon>Bacteria</taxon>
        <taxon>Candidatus Scatenecus</taxon>
    </lineage>
</organism>
<reference evidence="3" key="2">
    <citation type="journal article" date="2021" name="PeerJ">
        <title>Extensive microbial diversity within the chicken gut microbiome revealed by metagenomics and culture.</title>
        <authorList>
            <person name="Gilroy R."/>
            <person name="Ravi A."/>
            <person name="Getino M."/>
            <person name="Pursley I."/>
            <person name="Horton D.L."/>
            <person name="Alikhan N.F."/>
            <person name="Baker D."/>
            <person name="Gharbi K."/>
            <person name="Hall N."/>
            <person name="Watson M."/>
            <person name="Adriaenssens E.M."/>
            <person name="Foster-Nyarko E."/>
            <person name="Jarju S."/>
            <person name="Secka A."/>
            <person name="Antonio M."/>
            <person name="Oren A."/>
            <person name="Chaudhuri R.R."/>
            <person name="La Ragione R."/>
            <person name="Hildebrand F."/>
            <person name="Pallen M.J."/>
        </authorList>
    </citation>
    <scope>NUCLEOTIDE SEQUENCE</scope>
    <source>
        <strain evidence="3">CHK152-2994</strain>
    </source>
</reference>
<comment type="caution">
    <text evidence="3">The sequence shown here is derived from an EMBL/GenBank/DDBJ whole genome shotgun (WGS) entry which is preliminary data.</text>
</comment>
<dbReference type="CDD" id="cd00093">
    <property type="entry name" value="HTH_XRE"/>
    <property type="match status" value="1"/>
</dbReference>
<dbReference type="SMART" id="SM00530">
    <property type="entry name" value="HTH_XRE"/>
    <property type="match status" value="1"/>
</dbReference>
<dbReference type="GO" id="GO:0003677">
    <property type="term" value="F:DNA binding"/>
    <property type="evidence" value="ECO:0007669"/>
    <property type="project" value="UniProtKB-KW"/>
</dbReference>
<dbReference type="PANTHER" id="PTHR46558">
    <property type="entry name" value="TRACRIPTIONAL REGULATORY PROTEIN-RELATED-RELATED"/>
    <property type="match status" value="1"/>
</dbReference>
<dbReference type="Gene3D" id="1.10.260.40">
    <property type="entry name" value="lambda repressor-like DNA-binding domains"/>
    <property type="match status" value="1"/>
</dbReference>
<name>A0A9D1FXA6_9BACT</name>
<protein>
    <submittedName>
        <fullName evidence="3">Helix-turn-helix transcriptional regulator</fullName>
    </submittedName>
</protein>
<evidence type="ECO:0000256" key="1">
    <source>
        <dbReference type="ARBA" id="ARBA00023125"/>
    </source>
</evidence>